<organism evidence="1 2">
    <name type="scientific">Dioscorea alata</name>
    <name type="common">Purple yam</name>
    <dbReference type="NCBI Taxonomy" id="55571"/>
    <lineage>
        <taxon>Eukaryota</taxon>
        <taxon>Viridiplantae</taxon>
        <taxon>Streptophyta</taxon>
        <taxon>Embryophyta</taxon>
        <taxon>Tracheophyta</taxon>
        <taxon>Spermatophyta</taxon>
        <taxon>Magnoliopsida</taxon>
        <taxon>Liliopsida</taxon>
        <taxon>Dioscoreales</taxon>
        <taxon>Dioscoreaceae</taxon>
        <taxon>Dioscorea</taxon>
    </lineage>
</organism>
<keyword evidence="2" id="KW-1185">Reference proteome</keyword>
<dbReference type="EMBL" id="CM037019">
    <property type="protein sequence ID" value="KAH7672152.1"/>
    <property type="molecule type" value="Genomic_DNA"/>
</dbReference>
<name>A0ACB7VEQ4_DIOAL</name>
<dbReference type="Proteomes" id="UP000827976">
    <property type="component" value="Chromosome 9"/>
</dbReference>
<evidence type="ECO:0000313" key="2">
    <source>
        <dbReference type="Proteomes" id="UP000827976"/>
    </source>
</evidence>
<sequence>MYSLGLFSKHSSADGGGTGGSGTGEEEALDRSGGSGGVAAAEEDDKKPGVSCEISGEEACILWVCFQSIHLRMVVEREGAERGRKRLLIDPEDRVALQRQKRMIKNRESAARSRERKHAYTVELETLVMPLVKILI</sequence>
<evidence type="ECO:0000313" key="1">
    <source>
        <dbReference type="EMBL" id="KAH7672152.1"/>
    </source>
</evidence>
<accession>A0ACB7VEQ4</accession>
<proteinExistence type="predicted"/>
<gene>
    <name evidence="1" type="ORF">IHE45_09G034900</name>
</gene>
<comment type="caution">
    <text evidence="1">The sequence shown here is derived from an EMBL/GenBank/DDBJ whole genome shotgun (WGS) entry which is preliminary data.</text>
</comment>
<reference evidence="2" key="1">
    <citation type="journal article" date="2022" name="Nat. Commun.">
        <title>Chromosome evolution and the genetic basis of agronomically important traits in greater yam.</title>
        <authorList>
            <person name="Bredeson J.V."/>
            <person name="Lyons J.B."/>
            <person name="Oniyinde I.O."/>
            <person name="Okereke N.R."/>
            <person name="Kolade O."/>
            <person name="Nnabue I."/>
            <person name="Nwadili C.O."/>
            <person name="Hribova E."/>
            <person name="Parker M."/>
            <person name="Nwogha J."/>
            <person name="Shu S."/>
            <person name="Carlson J."/>
            <person name="Kariba R."/>
            <person name="Muthemba S."/>
            <person name="Knop K."/>
            <person name="Barton G.J."/>
            <person name="Sherwood A.V."/>
            <person name="Lopez-Montes A."/>
            <person name="Asiedu R."/>
            <person name="Jamnadass R."/>
            <person name="Muchugi A."/>
            <person name="Goodstein D."/>
            <person name="Egesi C.N."/>
            <person name="Featherston J."/>
            <person name="Asfaw A."/>
            <person name="Simpson G.G."/>
            <person name="Dolezel J."/>
            <person name="Hendre P.S."/>
            <person name="Van Deynze A."/>
            <person name="Kumar P.L."/>
            <person name="Obidiegwu J.E."/>
            <person name="Bhattacharjee R."/>
            <person name="Rokhsar D.S."/>
        </authorList>
    </citation>
    <scope>NUCLEOTIDE SEQUENCE [LARGE SCALE GENOMIC DNA]</scope>
    <source>
        <strain evidence="2">cv. TDa95/00328</strain>
    </source>
</reference>
<protein>
    <submittedName>
        <fullName evidence="1">Basic-leucine zipper domain-containing protein</fullName>
    </submittedName>
</protein>